<proteinExistence type="predicted"/>
<reference evidence="2" key="1">
    <citation type="submission" date="2019-09" db="EMBL/GenBank/DDBJ databases">
        <title>Draft genome information of white flower Hibiscus syriacus.</title>
        <authorList>
            <person name="Kim Y.-M."/>
        </authorList>
    </citation>
    <scope>NUCLEOTIDE SEQUENCE [LARGE SCALE GENOMIC DNA]</scope>
    <source>
        <strain evidence="2">YM2019G1</strain>
    </source>
</reference>
<feature type="region of interest" description="Disordered" evidence="1">
    <location>
        <begin position="155"/>
        <end position="272"/>
    </location>
</feature>
<sequence>MKRKKQGGGYNLRKSLAWDRAFFTEEGVLNSTELSLISGNSSKLSSEKLLAIEEEPGESLSSDSSDLQALENNLFKELPCNHSNSKEAKKKAVSSLRQKSSGSASRSMVKQNVLSVHDVNRSGSKRSGCPRPVMSSAYPSLLWFYSIVKPANVSTTKTTVKEPKISKLPVPKSGSSTARSSPNLNKPKRNQSLQAEISAHRSIGLTGSNKSTRSSQNNAKSSLFRRSQINKLSAIQPKRNVKSSALASHSSTQSHHSLVTKPDNGLKVNQDPVVASGHGSINHEAVANKIASLPQSHSHIGGNTQYSQPQMTKPSGLRMPSPSLGFFTQSKTNASRDIQSSTQTCNIPKPNNPNLSKLGVLNSAFEIPTPSKNVHVVASAVAAIENLRTPSTKPSVPSSASSLCKGARPNSRDTKMQRVEVKVSCNSYNHELNNNQQQLHTIDGSFKWETEHVEYQCSDNKLLLQSQSSEQVELDWKRENLAIPRSTNHISGEFKDPHFVSHHGLEVKNGLKADDAGNKISGNVQNNSLTEDFDLLPQLHSCDMNSSNIHDSPIVNIDQISSHDSYENSSKSAENEHVKPCTFEDDQKANEIQIHHINDDALLKEGEPSEAFLGFNSVASKVMSPNISDCNASDLKRTHGLLHYGDRIQGKDGTVGDIDLNHQSHVADAQKQSLECNLCLESSSYLLNASEADNLHAHVNGVYEMLVEQPPLPDPCIVVETLFQDDYRSHSTDCLLHGEIFSSDNVACQSDIENSSAPSRIPPALQSCVNEMADVVECLNAENEASVSTDTQCNHDIELLCEAATSSKGLERIEEDQVTGAITACDISVRNDFQRSGNLDAREMDDSHSISPLGLVDAISEPGDKIISFHFNAPGVLTSSSLDAGNTFVDNPILEACHDLFSAERETHKFDTDNCAHVSPRKKCFIQAVEGSSDLSKVRTVAPSDKCAAGDNETTDGSFRKDASSQYFNDGISFDSCKIILFSSAENNNFAVVENLNKPQELQNDVTVMPEPGEFRWSVTEESSSYVKINLSDNNHDGCNDVIMQDTEQSDQVTSSNVELSSLSEDKVSGAENTCKSQAFCSLNEESTSSIKRNHISSDGIFLQEEVDRLENDLSQELNSSMTHVEATGCTSLVEETSNDKRQVAPLVKPPLNAVPFSDEWLAAFEDAGEEILTMKSGAVQNSPTDKSLPEPGPWSPVQFNFL</sequence>
<evidence type="ECO:0000313" key="3">
    <source>
        <dbReference type="Proteomes" id="UP000436088"/>
    </source>
</evidence>
<feature type="region of interest" description="Disordered" evidence="1">
    <location>
        <begin position="389"/>
        <end position="415"/>
    </location>
</feature>
<dbReference type="EMBL" id="VEPZ02000127">
    <property type="protein sequence ID" value="KAE8733098.1"/>
    <property type="molecule type" value="Genomic_DNA"/>
</dbReference>
<keyword evidence="3" id="KW-1185">Reference proteome</keyword>
<organism evidence="2 3">
    <name type="scientific">Hibiscus syriacus</name>
    <name type="common">Rose of Sharon</name>
    <dbReference type="NCBI Taxonomy" id="106335"/>
    <lineage>
        <taxon>Eukaryota</taxon>
        <taxon>Viridiplantae</taxon>
        <taxon>Streptophyta</taxon>
        <taxon>Embryophyta</taxon>
        <taxon>Tracheophyta</taxon>
        <taxon>Spermatophyta</taxon>
        <taxon>Magnoliopsida</taxon>
        <taxon>eudicotyledons</taxon>
        <taxon>Gunneridae</taxon>
        <taxon>Pentapetalae</taxon>
        <taxon>rosids</taxon>
        <taxon>malvids</taxon>
        <taxon>Malvales</taxon>
        <taxon>Malvaceae</taxon>
        <taxon>Malvoideae</taxon>
        <taxon>Hibiscus</taxon>
    </lineage>
</organism>
<feature type="compositionally biased region" description="Low complexity" evidence="1">
    <location>
        <begin position="243"/>
        <end position="257"/>
    </location>
</feature>
<feature type="compositionally biased region" description="Low complexity" evidence="1">
    <location>
        <begin position="390"/>
        <end position="402"/>
    </location>
</feature>
<accession>A0A6A3D051</accession>
<evidence type="ECO:0000256" key="1">
    <source>
        <dbReference type="SAM" id="MobiDB-lite"/>
    </source>
</evidence>
<dbReference type="PANTHER" id="PTHR33737:SF19">
    <property type="entry name" value="BNAA10G12980D PROTEIN"/>
    <property type="match status" value="1"/>
</dbReference>
<protein>
    <submittedName>
        <fullName evidence="2">Uncharacterized protein</fullName>
    </submittedName>
</protein>
<name>A0A6A3D051_HIBSY</name>
<feature type="region of interest" description="Disordered" evidence="1">
    <location>
        <begin position="80"/>
        <end position="110"/>
    </location>
</feature>
<feature type="compositionally biased region" description="Polar residues" evidence="1">
    <location>
        <begin position="95"/>
        <end position="110"/>
    </location>
</feature>
<feature type="compositionally biased region" description="Polar residues" evidence="1">
    <location>
        <begin position="205"/>
        <end position="233"/>
    </location>
</feature>
<comment type="caution">
    <text evidence="2">The sequence shown here is derived from an EMBL/GenBank/DDBJ whole genome shotgun (WGS) entry which is preliminary data.</text>
</comment>
<dbReference type="PANTHER" id="PTHR33737">
    <property type="entry name" value="OS05G0121800 PROTEIN"/>
    <property type="match status" value="1"/>
</dbReference>
<dbReference type="Proteomes" id="UP000436088">
    <property type="component" value="Unassembled WGS sequence"/>
</dbReference>
<feature type="compositionally biased region" description="Polar residues" evidence="1">
    <location>
        <begin position="173"/>
        <end position="195"/>
    </location>
</feature>
<dbReference type="GO" id="GO:0008017">
    <property type="term" value="F:microtubule binding"/>
    <property type="evidence" value="ECO:0007669"/>
    <property type="project" value="InterPro"/>
</dbReference>
<gene>
    <name evidence="2" type="ORF">F3Y22_tig00001644pilonHSYRG00653</name>
</gene>
<dbReference type="AlphaFoldDB" id="A0A6A3D051"/>
<evidence type="ECO:0000313" key="2">
    <source>
        <dbReference type="EMBL" id="KAE8733098.1"/>
    </source>
</evidence>
<dbReference type="InterPro" id="IPR045882">
    <property type="entry name" value="GPT1/2"/>
</dbReference>
<feature type="region of interest" description="Disordered" evidence="1">
    <location>
        <begin position="1176"/>
        <end position="1196"/>
    </location>
</feature>